<evidence type="ECO:0000259" key="4">
    <source>
        <dbReference type="Pfam" id="PF03446"/>
    </source>
</evidence>
<dbReference type="RefSeq" id="WP_381482494.1">
    <property type="nucleotide sequence ID" value="NZ_JBHTLT010000130.1"/>
</dbReference>
<evidence type="ECO:0000313" key="7">
    <source>
        <dbReference type="Proteomes" id="UP001597231"/>
    </source>
</evidence>
<dbReference type="Pfam" id="PF03446">
    <property type="entry name" value="NAD_binding_2"/>
    <property type="match status" value="1"/>
</dbReference>
<organism evidence="6 7">
    <name type="scientific">Sporosarcina contaminans</name>
    <dbReference type="NCBI Taxonomy" id="633403"/>
    <lineage>
        <taxon>Bacteria</taxon>
        <taxon>Bacillati</taxon>
        <taxon>Bacillota</taxon>
        <taxon>Bacilli</taxon>
        <taxon>Bacillales</taxon>
        <taxon>Caryophanaceae</taxon>
        <taxon>Sporosarcina</taxon>
    </lineage>
</organism>
<feature type="domain" description="3-hydroxyisobutyrate dehydrogenase-like NAD-binding" evidence="5">
    <location>
        <begin position="175"/>
        <end position="290"/>
    </location>
</feature>
<gene>
    <name evidence="6" type="ORF">ACFQ38_17075</name>
</gene>
<dbReference type="InterPro" id="IPR015815">
    <property type="entry name" value="HIBADH-related"/>
</dbReference>
<dbReference type="Pfam" id="PF14833">
    <property type="entry name" value="NAD_binding_11"/>
    <property type="match status" value="1"/>
</dbReference>
<sequence>MNKKGGVDMDKLSIGFIGTGVMGGSIVKHLLAAGHKVTVYTRSKHKAMPLIEAGANWADTPAQVAKSADVVMTMVGYPSDVEEVYYGDEGIFQSCKEGQIVIDLTTSSPSLAKRIAKDAAEKGMSSLDAPVSGGDIGAQNGTLSIMCGGDEKTFEHMLPLLQVFGKQIVYQGEAGAGQHTKMSNQIAIATNMIGVCEALIYAKRAGLDANKVLQSISSGAAGSWSLSNLSPRMLKGDFEPGFFVKHFLKDMKIALKEAEEMSLPLPGLRLAKEMYEELVNDGYGDKGTQVLFQSYER</sequence>
<comment type="caution">
    <text evidence="6">The sequence shown here is derived from an EMBL/GenBank/DDBJ whole genome shotgun (WGS) entry which is preliminary data.</text>
</comment>
<dbReference type="InterPro" id="IPR006115">
    <property type="entry name" value="6PGDH_NADP-bd"/>
</dbReference>
<comment type="similarity">
    <text evidence="1">Belongs to the HIBADH-related family.</text>
</comment>
<dbReference type="SUPFAM" id="SSF51735">
    <property type="entry name" value="NAD(P)-binding Rossmann-fold domains"/>
    <property type="match status" value="1"/>
</dbReference>
<dbReference type="EMBL" id="JBHTLT010000130">
    <property type="protein sequence ID" value="MFD1206811.1"/>
    <property type="molecule type" value="Genomic_DNA"/>
</dbReference>
<evidence type="ECO:0000256" key="3">
    <source>
        <dbReference type="ARBA" id="ARBA00023027"/>
    </source>
</evidence>
<keyword evidence="3" id="KW-0520">NAD</keyword>
<reference evidence="7" key="1">
    <citation type="journal article" date="2019" name="Int. J. Syst. Evol. Microbiol.">
        <title>The Global Catalogue of Microorganisms (GCM) 10K type strain sequencing project: providing services to taxonomists for standard genome sequencing and annotation.</title>
        <authorList>
            <consortium name="The Broad Institute Genomics Platform"/>
            <consortium name="The Broad Institute Genome Sequencing Center for Infectious Disease"/>
            <person name="Wu L."/>
            <person name="Ma J."/>
        </authorList>
    </citation>
    <scope>NUCLEOTIDE SEQUENCE [LARGE SCALE GENOMIC DNA]</scope>
    <source>
        <strain evidence="7">CCUG 53915</strain>
    </source>
</reference>
<dbReference type="Gene3D" id="3.40.50.720">
    <property type="entry name" value="NAD(P)-binding Rossmann-like Domain"/>
    <property type="match status" value="1"/>
</dbReference>
<evidence type="ECO:0000313" key="6">
    <source>
        <dbReference type="EMBL" id="MFD1206811.1"/>
    </source>
</evidence>
<dbReference type="InterPro" id="IPR036291">
    <property type="entry name" value="NAD(P)-bd_dom_sf"/>
</dbReference>
<name>A0ABW3U127_9BACL</name>
<accession>A0ABW3U127</accession>
<dbReference type="EC" id="1.1.-.-" evidence="6"/>
<dbReference type="Proteomes" id="UP001597231">
    <property type="component" value="Unassembled WGS sequence"/>
</dbReference>
<keyword evidence="7" id="KW-1185">Reference proteome</keyword>
<evidence type="ECO:0000256" key="2">
    <source>
        <dbReference type="ARBA" id="ARBA00023002"/>
    </source>
</evidence>
<dbReference type="PANTHER" id="PTHR43060">
    <property type="entry name" value="3-HYDROXYISOBUTYRATE DEHYDROGENASE-LIKE 1, MITOCHONDRIAL-RELATED"/>
    <property type="match status" value="1"/>
</dbReference>
<keyword evidence="2 6" id="KW-0560">Oxidoreductase</keyword>
<protein>
    <submittedName>
        <fullName evidence="6">NAD(P)-dependent oxidoreductase</fullName>
        <ecNumber evidence="6">1.1.-.-</ecNumber>
    </submittedName>
</protein>
<dbReference type="InterPro" id="IPR013328">
    <property type="entry name" value="6PGD_dom2"/>
</dbReference>
<dbReference type="PIRSF" id="PIRSF000103">
    <property type="entry name" value="HIBADH"/>
    <property type="match status" value="1"/>
</dbReference>
<proteinExistence type="inferred from homology"/>
<feature type="domain" description="6-phosphogluconate dehydrogenase NADP-binding" evidence="4">
    <location>
        <begin position="13"/>
        <end position="172"/>
    </location>
</feature>
<evidence type="ECO:0000256" key="1">
    <source>
        <dbReference type="ARBA" id="ARBA00009080"/>
    </source>
</evidence>
<dbReference type="PANTHER" id="PTHR43060:SF15">
    <property type="entry name" value="3-HYDROXYISOBUTYRATE DEHYDROGENASE-LIKE 1, MITOCHONDRIAL-RELATED"/>
    <property type="match status" value="1"/>
</dbReference>
<dbReference type="InterPro" id="IPR029154">
    <property type="entry name" value="HIBADH-like_NADP-bd"/>
</dbReference>
<dbReference type="GO" id="GO:0016491">
    <property type="term" value="F:oxidoreductase activity"/>
    <property type="evidence" value="ECO:0007669"/>
    <property type="project" value="UniProtKB-KW"/>
</dbReference>
<dbReference type="InterPro" id="IPR008927">
    <property type="entry name" value="6-PGluconate_DH-like_C_sf"/>
</dbReference>
<dbReference type="Gene3D" id="1.10.1040.10">
    <property type="entry name" value="N-(1-d-carboxylethyl)-l-norvaline Dehydrogenase, domain 2"/>
    <property type="match status" value="1"/>
</dbReference>
<dbReference type="SUPFAM" id="SSF48179">
    <property type="entry name" value="6-phosphogluconate dehydrogenase C-terminal domain-like"/>
    <property type="match status" value="1"/>
</dbReference>
<evidence type="ECO:0000259" key="5">
    <source>
        <dbReference type="Pfam" id="PF14833"/>
    </source>
</evidence>